<comment type="catalytic activity">
    <reaction evidence="11 13">
        <text>Couples ATP hydrolysis with the unwinding of duplex DNA by translocating in the 3'-5' direction.</text>
        <dbReference type="EC" id="5.6.2.4"/>
    </reaction>
</comment>
<dbReference type="GO" id="GO:0005524">
    <property type="term" value="F:ATP binding"/>
    <property type="evidence" value="ECO:0007669"/>
    <property type="project" value="UniProtKB-UniRule"/>
</dbReference>
<feature type="binding site" evidence="14">
    <location>
        <begin position="25"/>
        <end position="32"/>
    </location>
    <ligand>
        <name>ATP</name>
        <dbReference type="ChEBI" id="CHEBI:30616"/>
    </ligand>
</feature>
<evidence type="ECO:0000256" key="12">
    <source>
        <dbReference type="ARBA" id="ARBA00048988"/>
    </source>
</evidence>
<dbReference type="RefSeq" id="WP_073289418.1">
    <property type="nucleotide sequence ID" value="NZ_FRCP01000016.1"/>
</dbReference>
<evidence type="ECO:0000256" key="9">
    <source>
        <dbReference type="ARBA" id="ARBA00023204"/>
    </source>
</evidence>
<evidence type="ECO:0000259" key="17">
    <source>
        <dbReference type="PROSITE" id="PS51217"/>
    </source>
</evidence>
<keyword evidence="10 13" id="KW-0413">Isomerase</keyword>
<evidence type="ECO:0000256" key="4">
    <source>
        <dbReference type="ARBA" id="ARBA00022801"/>
    </source>
</evidence>
<dbReference type="SUPFAM" id="SSF52980">
    <property type="entry name" value="Restriction endonuclease-like"/>
    <property type="match status" value="1"/>
</dbReference>
<evidence type="ECO:0000256" key="6">
    <source>
        <dbReference type="ARBA" id="ARBA00022839"/>
    </source>
</evidence>
<dbReference type="InterPro" id="IPR014152">
    <property type="entry name" value="AddA"/>
</dbReference>
<dbReference type="PROSITE" id="PS51217">
    <property type="entry name" value="UVRD_HELICASE_CTER"/>
    <property type="match status" value="1"/>
</dbReference>
<dbReference type="PANTHER" id="PTHR11070">
    <property type="entry name" value="UVRD / RECB / PCRA DNA HELICASE FAMILY MEMBER"/>
    <property type="match status" value="1"/>
</dbReference>
<reference evidence="18 19" key="1">
    <citation type="submission" date="2016-11" db="EMBL/GenBank/DDBJ databases">
        <authorList>
            <person name="Jaros S."/>
            <person name="Januszkiewicz K."/>
            <person name="Wedrychowicz H."/>
        </authorList>
    </citation>
    <scope>NUCLEOTIDE SEQUENCE [LARGE SCALE GENOMIC DNA]</scope>
    <source>
        <strain evidence="18 19">DSM 15930</strain>
    </source>
</reference>
<dbReference type="InterPro" id="IPR011604">
    <property type="entry name" value="PDDEXK-like_dom_sf"/>
</dbReference>
<evidence type="ECO:0000256" key="11">
    <source>
        <dbReference type="ARBA" id="ARBA00034617"/>
    </source>
</evidence>
<dbReference type="EMBL" id="FRCP01000016">
    <property type="protein sequence ID" value="SHM76440.1"/>
    <property type="molecule type" value="Genomic_DNA"/>
</dbReference>
<feature type="compositionally biased region" description="Basic and acidic residues" evidence="15">
    <location>
        <begin position="555"/>
        <end position="571"/>
    </location>
</feature>
<dbReference type="InterPro" id="IPR000212">
    <property type="entry name" value="DNA_helicase_UvrD/REP"/>
</dbReference>
<keyword evidence="8 13" id="KW-0238">DNA-binding</keyword>
<comment type="cofactor">
    <cofactor evidence="13">
        <name>Mg(2+)</name>
        <dbReference type="ChEBI" id="CHEBI:18420"/>
    </cofactor>
</comment>
<dbReference type="InterPro" id="IPR027417">
    <property type="entry name" value="P-loop_NTPase"/>
</dbReference>
<feature type="domain" description="UvrD-like helicase C-terminal" evidence="17">
    <location>
        <begin position="542"/>
        <end position="894"/>
    </location>
</feature>
<dbReference type="GO" id="GO:0016887">
    <property type="term" value="F:ATP hydrolysis activity"/>
    <property type="evidence" value="ECO:0007669"/>
    <property type="project" value="RHEA"/>
</dbReference>
<dbReference type="InterPro" id="IPR014017">
    <property type="entry name" value="DNA_helicase_UvrD-like_C"/>
</dbReference>
<dbReference type="Pfam" id="PF00580">
    <property type="entry name" value="UvrD-helicase"/>
    <property type="match status" value="1"/>
</dbReference>
<dbReference type="OrthoDB" id="9810135at2"/>
<feature type="domain" description="UvrD-like helicase ATP-binding" evidence="16">
    <location>
        <begin position="4"/>
        <end position="473"/>
    </location>
</feature>
<comment type="catalytic activity">
    <reaction evidence="12 13">
        <text>ATP + H2O = ADP + phosphate + H(+)</text>
        <dbReference type="Rhea" id="RHEA:13065"/>
        <dbReference type="ChEBI" id="CHEBI:15377"/>
        <dbReference type="ChEBI" id="CHEBI:15378"/>
        <dbReference type="ChEBI" id="CHEBI:30616"/>
        <dbReference type="ChEBI" id="CHEBI:43474"/>
        <dbReference type="ChEBI" id="CHEBI:456216"/>
        <dbReference type="EC" id="5.6.2.4"/>
    </reaction>
</comment>
<dbReference type="GO" id="GO:0000724">
    <property type="term" value="P:double-strand break repair via homologous recombination"/>
    <property type="evidence" value="ECO:0007669"/>
    <property type="project" value="UniProtKB-UniRule"/>
</dbReference>
<proteinExistence type="inferred from homology"/>
<organism evidence="18 19">
    <name type="scientific">Anaerosporobacter mobilis DSM 15930</name>
    <dbReference type="NCBI Taxonomy" id="1120996"/>
    <lineage>
        <taxon>Bacteria</taxon>
        <taxon>Bacillati</taxon>
        <taxon>Bacillota</taxon>
        <taxon>Clostridia</taxon>
        <taxon>Lachnospirales</taxon>
        <taxon>Lachnospiraceae</taxon>
        <taxon>Anaerosporobacter</taxon>
    </lineage>
</organism>
<accession>A0A1M7LG71</accession>
<evidence type="ECO:0000256" key="3">
    <source>
        <dbReference type="ARBA" id="ARBA00022763"/>
    </source>
</evidence>
<dbReference type="EC" id="3.1.-.-" evidence="13"/>
<evidence type="ECO:0000313" key="19">
    <source>
        <dbReference type="Proteomes" id="UP000184038"/>
    </source>
</evidence>
<protein>
    <recommendedName>
        <fullName evidence="13">ATP-dependent helicase/nuclease subunit A</fullName>
        <ecNumber evidence="13">3.1.-.-</ecNumber>
        <ecNumber evidence="13">5.6.2.4</ecNumber>
    </recommendedName>
    <alternativeName>
        <fullName evidence="13">ATP-dependent helicase/nuclease AddA</fullName>
    </alternativeName>
    <alternativeName>
        <fullName evidence="13">DNA 3'-5' helicase AddA</fullName>
    </alternativeName>
</protein>
<keyword evidence="4 13" id="KW-0378">Hydrolase</keyword>
<dbReference type="EC" id="5.6.2.4" evidence="13"/>
<evidence type="ECO:0000256" key="13">
    <source>
        <dbReference type="HAMAP-Rule" id="MF_01451"/>
    </source>
</evidence>
<dbReference type="GO" id="GO:0003690">
    <property type="term" value="F:double-stranded DNA binding"/>
    <property type="evidence" value="ECO:0007669"/>
    <property type="project" value="UniProtKB-UniRule"/>
</dbReference>
<evidence type="ECO:0000313" key="18">
    <source>
        <dbReference type="EMBL" id="SHM76440.1"/>
    </source>
</evidence>
<keyword evidence="1 13" id="KW-0540">Nuclease</keyword>
<dbReference type="SUPFAM" id="SSF52540">
    <property type="entry name" value="P-loop containing nucleoside triphosphate hydrolases"/>
    <property type="match status" value="1"/>
</dbReference>
<evidence type="ECO:0000256" key="7">
    <source>
        <dbReference type="ARBA" id="ARBA00022840"/>
    </source>
</evidence>
<dbReference type="GO" id="GO:0005829">
    <property type="term" value="C:cytosol"/>
    <property type="evidence" value="ECO:0007669"/>
    <property type="project" value="TreeGrafter"/>
</dbReference>
<keyword evidence="19" id="KW-1185">Reference proteome</keyword>
<gene>
    <name evidence="13" type="primary">addA</name>
    <name evidence="18" type="ORF">SAMN02746066_03215</name>
</gene>
<keyword evidence="7 13" id="KW-0067">ATP-binding</keyword>
<evidence type="ECO:0000256" key="5">
    <source>
        <dbReference type="ARBA" id="ARBA00022806"/>
    </source>
</evidence>
<dbReference type="GO" id="GO:0043138">
    <property type="term" value="F:3'-5' DNA helicase activity"/>
    <property type="evidence" value="ECO:0007669"/>
    <property type="project" value="UniProtKB-UniRule"/>
</dbReference>
<evidence type="ECO:0000256" key="10">
    <source>
        <dbReference type="ARBA" id="ARBA00023235"/>
    </source>
</evidence>
<dbReference type="GO" id="GO:0033202">
    <property type="term" value="C:DNA helicase complex"/>
    <property type="evidence" value="ECO:0007669"/>
    <property type="project" value="TreeGrafter"/>
</dbReference>
<keyword evidence="3 13" id="KW-0227">DNA damage</keyword>
<comment type="function">
    <text evidence="13">The heterodimer acts as both an ATP-dependent DNA helicase and an ATP-dependent, dual-direction single-stranded exonuclease. Recognizes the chi site generating a DNA molecule suitable for the initiation of homologous recombination. The AddA nuclease domain is required for chi fragment generation; this subunit has the helicase and 3' -&gt; 5' nuclease activities.</text>
</comment>
<dbReference type="Gene3D" id="3.90.320.10">
    <property type="match status" value="1"/>
</dbReference>
<evidence type="ECO:0000256" key="8">
    <source>
        <dbReference type="ARBA" id="ARBA00023125"/>
    </source>
</evidence>
<dbReference type="FunFam" id="3.40.50.300:FF:001236">
    <property type="entry name" value="ATP-dependent helicase/nuclease subunit A"/>
    <property type="match status" value="1"/>
</dbReference>
<keyword evidence="9 13" id="KW-0234">DNA repair</keyword>
<dbReference type="STRING" id="1120996.SAMN02746066_03215"/>
<dbReference type="Proteomes" id="UP000184038">
    <property type="component" value="Unassembled WGS sequence"/>
</dbReference>
<evidence type="ECO:0000256" key="2">
    <source>
        <dbReference type="ARBA" id="ARBA00022741"/>
    </source>
</evidence>
<evidence type="ECO:0000259" key="16">
    <source>
        <dbReference type="PROSITE" id="PS51198"/>
    </source>
</evidence>
<dbReference type="Pfam" id="PF13361">
    <property type="entry name" value="UvrD_C"/>
    <property type="match status" value="1"/>
</dbReference>
<keyword evidence="6 13" id="KW-0269">Exonuclease</keyword>
<evidence type="ECO:0000256" key="1">
    <source>
        <dbReference type="ARBA" id="ARBA00022722"/>
    </source>
</evidence>
<dbReference type="HAMAP" id="MF_01451">
    <property type="entry name" value="AddA"/>
    <property type="match status" value="1"/>
</dbReference>
<dbReference type="InterPro" id="IPR011335">
    <property type="entry name" value="Restrct_endonuc-II-like"/>
</dbReference>
<dbReference type="Pfam" id="PF12705">
    <property type="entry name" value="PDDEXK_1"/>
    <property type="match status" value="1"/>
</dbReference>
<comment type="subunit">
    <text evidence="13">Heterodimer of AddA and AddB/RexB.</text>
</comment>
<dbReference type="InterPro" id="IPR014016">
    <property type="entry name" value="UvrD-like_ATP-bd"/>
</dbReference>
<dbReference type="Gene3D" id="3.40.50.300">
    <property type="entry name" value="P-loop containing nucleotide triphosphate hydrolases"/>
    <property type="match status" value="4"/>
</dbReference>
<sequence>MAEVAWTSDQQKVIDLRDRNILVSAAAGSGKTAVLVERIIKMISEGENPVDVDKLLIVTFTNAAAAEMRERILQAIEKKLDSMPDNKHLQKQMMLIHSAQITTIHSFCLNVIRNHFNVIDLDPSFRIADEAELTLLRADVIEELLEDRYEKAEEDFTTFVECYASGKTDTALEELILQLYHFSMSYPWPMDWLESQKKSFRLESVDSLQETEWMKGLLNYIKSMTGDLMCRNEQARELANGIGGPYMYDEALQEDHLVIRQLMEAESYHQYSEVLESLKWKALSRKKDEDVDPTKREQVKAIRDEVKKAVVDIKKNYFYQPEEEMLTDLQKVAPVMKVLIDLTVEFAERYAGAKEEKNLVDFNDLEHFALNILVKKEEGVVVPSNVADDLSEYYEEILIDEYQDSNLVQETILTSISKERLGRNNLFMVGDVKQSIYKFRLARPELFMEKFHTYSLEEGAKQRIDLHANFRSRAVVLACTNYIFEQIMTKQLGNIDYDDDAALNPGAVFEPCDDRISTTTEVLLVTDEEFDKQEELLASADKKQSSESESGIEYNDGKTEGKKETKIEKTELDKEQEEYTARELEARAIGLRIKELIQPETGLKVWNKEKKCYETARYRDIVILLRTMSGWSQTFADTLMSMGIPAFSDTQSGYFSTIEIRTILNMLRVIDNPRQDIPLTAVLHSKMVGLTSTDLAIIRGVKDDCDMYDAVKHYAQRYQAVVDNKSAKDSGNDPYKDVDKDANKEIETEFINDNECGTTEKNLKAASYIVETSELDNQINEEIGSKLILFFKRLENYRECLAYTPIHELIWLVIRDTGYYNYVSAMPAGDRRKANIDMLIERAVQYEATSYHGLFQFVRYIEKLHKYDIDFGEAVTVGEGENTVRIMSIHKSKGLEFPVVFVAGMSKVFNNQDARSKLVIHPDLGIGPDYVDPDLRIKSPTLLKKFIQKRIVLENLGEELRVLYVALTRAKEKLILTGYVPSVGDKLKKWSDTKDQTNRSLLFQKLAGAGNYFDWVMPSLVRHKDCNSLLQQYNILPGVNLEPNKERDVEANFEIKTIDVLRTVEEEVARQLVNTDKKQQLLQWDAEQVYDESIRESIHEHLGFEYPFANEVKLHAKITVSELKKLGQMIDDEESMQLFNSNDSKLVGELSLLQETSQIHDRMEEPIPFEYQETDKEEVNQLENPLENQIEDIDNELLPRFMLESVPVQGARRGTVYHKVLECIPILDEPTVTKIQEATRQLVEKTILTEEEAEVVNPYQIVAFMKSDIAKRMERAGKQGKIHREQQFVFSMKAKEIRPDFMSEEPILVQGIIDCFFEEHGQIVIVDYKTDHIPKESGEEILRSRYKVQLDYYQRAIEQTTGKKVSQRILYSFALQREVEV</sequence>
<dbReference type="PANTHER" id="PTHR11070:SF48">
    <property type="entry name" value="ATP-DEPENDENT HELICASE_NUCLEASE SUBUNIT A"/>
    <property type="match status" value="1"/>
</dbReference>
<keyword evidence="5 13" id="KW-0347">Helicase</keyword>
<keyword evidence="2 13" id="KW-0547">Nucleotide-binding</keyword>
<comment type="similarity">
    <text evidence="13">Belongs to the helicase family. AddA subfamily.</text>
</comment>
<dbReference type="InterPro" id="IPR038726">
    <property type="entry name" value="PDDEXK_AddAB-type"/>
</dbReference>
<evidence type="ECO:0000256" key="15">
    <source>
        <dbReference type="SAM" id="MobiDB-lite"/>
    </source>
</evidence>
<evidence type="ECO:0000256" key="14">
    <source>
        <dbReference type="PROSITE-ProRule" id="PRU00560"/>
    </source>
</evidence>
<feature type="region of interest" description="Disordered" evidence="15">
    <location>
        <begin position="537"/>
        <end position="571"/>
    </location>
</feature>
<dbReference type="PROSITE" id="PS51198">
    <property type="entry name" value="UVRD_HELICASE_ATP_BIND"/>
    <property type="match status" value="1"/>
</dbReference>
<dbReference type="GO" id="GO:0008408">
    <property type="term" value="F:3'-5' exonuclease activity"/>
    <property type="evidence" value="ECO:0007669"/>
    <property type="project" value="UniProtKB-UniRule"/>
</dbReference>
<name>A0A1M7LG71_9FIRM</name>